<dbReference type="RefSeq" id="WP_280756689.1">
    <property type="nucleotide sequence ID" value="NZ_JARXXW010000012.1"/>
</dbReference>
<dbReference type="EMBL" id="JARXYA010000004">
    <property type="protein sequence ID" value="MDH6503791.1"/>
    <property type="molecule type" value="Genomic_DNA"/>
</dbReference>
<protein>
    <recommendedName>
        <fullName evidence="1">Allophanate hydrolase C-terminal domain-containing protein</fullName>
    </recommendedName>
</protein>
<dbReference type="InterPro" id="IPR053844">
    <property type="entry name" value="AH_C"/>
</dbReference>
<evidence type="ECO:0000313" key="3">
    <source>
        <dbReference type="Proteomes" id="UP001161160"/>
    </source>
</evidence>
<gene>
    <name evidence="2" type="ORF">M2127_001084</name>
</gene>
<accession>A0AA43M7U3</accession>
<dbReference type="AlphaFoldDB" id="A0AA43M7U3"/>
<reference evidence="2" key="1">
    <citation type="submission" date="2023-04" db="EMBL/GenBank/DDBJ databases">
        <title>Genome Encyclopedia of Bacteria and Archaea VI: Functional Genomics of Type Strains.</title>
        <authorList>
            <person name="Whitman W."/>
        </authorList>
    </citation>
    <scope>NUCLEOTIDE SEQUENCE</scope>
    <source>
        <strain evidence="2">Enz.4-51</strain>
    </source>
</reference>
<dbReference type="Pfam" id="PF21986">
    <property type="entry name" value="AH_C"/>
    <property type="match status" value="1"/>
</dbReference>
<keyword evidence="3" id="KW-1185">Reference proteome</keyword>
<dbReference type="Gene3D" id="3.10.490.10">
    <property type="entry name" value="Gamma-glutamyl cyclotransferase-like"/>
    <property type="match status" value="1"/>
</dbReference>
<feature type="domain" description="Allophanate hydrolase C-terminal" evidence="1">
    <location>
        <begin position="12"/>
        <end position="134"/>
    </location>
</feature>
<sequence length="138" mass="14795">MIISNHSSAQIMQIAVVGAHLAGMPLHYQLTDRGCHFIKACKTASSYRLYALANTNPSKPGLVRVSEAGVAIDLEVYEMPIIEVGSFLNLIGHPLGLGSVELDDGAWVKGFICEPQAIISGVDISQFGGWRPYVRGLG</sequence>
<dbReference type="Proteomes" id="UP001161160">
    <property type="component" value="Unassembled WGS sequence"/>
</dbReference>
<comment type="caution">
    <text evidence="2">The sequence shown here is derived from an EMBL/GenBank/DDBJ whole genome shotgun (WGS) entry which is preliminary data.</text>
</comment>
<evidence type="ECO:0000259" key="1">
    <source>
        <dbReference type="Pfam" id="PF21986"/>
    </source>
</evidence>
<proteinExistence type="predicted"/>
<organism evidence="2 3">
    <name type="scientific">Polynucleobacter sphagniphilus</name>
    <dbReference type="NCBI Taxonomy" id="1743169"/>
    <lineage>
        <taxon>Bacteria</taxon>
        <taxon>Pseudomonadati</taxon>
        <taxon>Pseudomonadota</taxon>
        <taxon>Betaproteobacteria</taxon>
        <taxon>Burkholderiales</taxon>
        <taxon>Burkholderiaceae</taxon>
        <taxon>Polynucleobacter</taxon>
    </lineage>
</organism>
<evidence type="ECO:0000313" key="2">
    <source>
        <dbReference type="EMBL" id="MDH6503791.1"/>
    </source>
</evidence>
<name>A0AA43M7U3_9BURK</name>